<accession>A0ABD2ACY7</accession>
<dbReference type="EMBL" id="JAUDFV010000152">
    <property type="protein sequence ID" value="KAL2718474.1"/>
    <property type="molecule type" value="Genomic_DNA"/>
</dbReference>
<evidence type="ECO:0000313" key="1">
    <source>
        <dbReference type="EMBL" id="KAL2718474.1"/>
    </source>
</evidence>
<dbReference type="AlphaFoldDB" id="A0ABD2ACY7"/>
<proteinExistence type="predicted"/>
<name>A0ABD2ACY7_VESSQ</name>
<keyword evidence="2" id="KW-1185">Reference proteome</keyword>
<comment type="caution">
    <text evidence="1">The sequence shown here is derived from an EMBL/GenBank/DDBJ whole genome shotgun (WGS) entry which is preliminary data.</text>
</comment>
<protein>
    <submittedName>
        <fullName evidence="1">Uncharacterized protein</fullName>
    </submittedName>
</protein>
<organism evidence="1 2">
    <name type="scientific">Vespula squamosa</name>
    <name type="common">Southern yellow jacket</name>
    <name type="synonym">Wasp</name>
    <dbReference type="NCBI Taxonomy" id="30214"/>
    <lineage>
        <taxon>Eukaryota</taxon>
        <taxon>Metazoa</taxon>
        <taxon>Ecdysozoa</taxon>
        <taxon>Arthropoda</taxon>
        <taxon>Hexapoda</taxon>
        <taxon>Insecta</taxon>
        <taxon>Pterygota</taxon>
        <taxon>Neoptera</taxon>
        <taxon>Endopterygota</taxon>
        <taxon>Hymenoptera</taxon>
        <taxon>Apocrita</taxon>
        <taxon>Aculeata</taxon>
        <taxon>Vespoidea</taxon>
        <taxon>Vespidae</taxon>
        <taxon>Vespinae</taxon>
        <taxon>Vespula</taxon>
    </lineage>
</organism>
<sequence>MDGQERNEKHKSNTDPFFEVERQENNATVTIAKENTECEKNHKYTCASILLIRDFRRMKLCICTRYWSRKDVERLKVDQTMATTATTTTKTTTGLRI</sequence>
<reference evidence="1 2" key="1">
    <citation type="journal article" date="2024" name="Ann. Entomol. Soc. Am.">
        <title>Genomic analyses of the southern and eastern yellowjacket wasps (Hymenoptera: Vespidae) reveal evolutionary signatures of social life.</title>
        <authorList>
            <person name="Catto M.A."/>
            <person name="Caine P.B."/>
            <person name="Orr S.E."/>
            <person name="Hunt B.G."/>
            <person name="Goodisman M.A.D."/>
        </authorList>
    </citation>
    <scope>NUCLEOTIDE SEQUENCE [LARGE SCALE GENOMIC DNA]</scope>
    <source>
        <strain evidence="1">233</strain>
        <tissue evidence="1">Head and thorax</tissue>
    </source>
</reference>
<dbReference type="Proteomes" id="UP001607302">
    <property type="component" value="Unassembled WGS sequence"/>
</dbReference>
<gene>
    <name evidence="1" type="ORF">V1478_012350</name>
</gene>
<evidence type="ECO:0000313" key="2">
    <source>
        <dbReference type="Proteomes" id="UP001607302"/>
    </source>
</evidence>